<dbReference type="SUPFAM" id="SSF55729">
    <property type="entry name" value="Acyl-CoA N-acyltransferases (Nat)"/>
    <property type="match status" value="1"/>
</dbReference>
<protein>
    <submittedName>
        <fullName evidence="2">GNAT family N-acetyltransferase</fullName>
    </submittedName>
</protein>
<dbReference type="AlphaFoldDB" id="A0A329VL17"/>
<dbReference type="InterPro" id="IPR016181">
    <property type="entry name" value="Acyl_CoA_acyltransferase"/>
</dbReference>
<gene>
    <name evidence="2" type="ORF">CKY01_03525</name>
</gene>
<evidence type="ECO:0000313" key="2">
    <source>
        <dbReference type="EMBL" id="RAW92565.1"/>
    </source>
</evidence>
<name>A0A329VL17_9GAMM</name>
<dbReference type="RefSeq" id="WP_113024723.1">
    <property type="nucleotide sequence ID" value="NZ_CAWNWQ010000003.1"/>
</dbReference>
<evidence type="ECO:0000313" key="3">
    <source>
        <dbReference type="Proteomes" id="UP000250870"/>
    </source>
</evidence>
<dbReference type="Pfam" id="PF00583">
    <property type="entry name" value="Acetyltransf_1"/>
    <property type="match status" value="1"/>
</dbReference>
<proteinExistence type="predicted"/>
<dbReference type="Proteomes" id="UP000250870">
    <property type="component" value="Unassembled WGS sequence"/>
</dbReference>
<feature type="domain" description="N-acetyltransferase" evidence="1">
    <location>
        <begin position="1"/>
        <end position="144"/>
    </location>
</feature>
<dbReference type="PROSITE" id="PS51186">
    <property type="entry name" value="GNAT"/>
    <property type="match status" value="1"/>
</dbReference>
<keyword evidence="2" id="KW-0808">Transferase</keyword>
<dbReference type="EMBL" id="NSCI01000003">
    <property type="protein sequence ID" value="RAW92565.1"/>
    <property type="molecule type" value="Genomic_DNA"/>
</dbReference>
<dbReference type="InterPro" id="IPR000182">
    <property type="entry name" value="GNAT_dom"/>
</dbReference>
<comment type="caution">
    <text evidence="2">The sequence shown here is derived from an EMBL/GenBank/DDBJ whole genome shotgun (WGS) entry which is preliminary data.</text>
</comment>
<dbReference type="GO" id="GO:0016747">
    <property type="term" value="F:acyltransferase activity, transferring groups other than amino-acyl groups"/>
    <property type="evidence" value="ECO:0007669"/>
    <property type="project" value="InterPro"/>
</dbReference>
<evidence type="ECO:0000259" key="1">
    <source>
        <dbReference type="PROSITE" id="PS51186"/>
    </source>
</evidence>
<reference evidence="2 3" key="1">
    <citation type="journal article" date="2018" name="Int. J. Syst. Evol. Microbiol.">
        <title>Whole-genome-based revisit of Photorhabdus phylogeny: proposal for the elevation of most Photorhabdus subspecies to the species level and description of one novel species Photorhabdus bodei sp. nov., and one novel subspecies Photorhabdus laumondii subsp. clarkei subsp. nov.</title>
        <authorList>
            <person name="Machado R.A.R."/>
            <person name="Wuthrich D."/>
            <person name="Kuhnert P."/>
            <person name="Arce C.C.M."/>
            <person name="Thonen L."/>
            <person name="Ruiz C."/>
            <person name="Zhang X."/>
            <person name="Robert C.A.M."/>
            <person name="Karimi J."/>
            <person name="Kamali S."/>
            <person name="Ma J."/>
            <person name="Bruggmann R."/>
            <person name="Erb M."/>
        </authorList>
    </citation>
    <scope>NUCLEOTIDE SEQUENCE [LARGE SCALE GENOMIC DNA]</scope>
    <source>
        <strain evidence="2 3">BOJ-47</strain>
    </source>
</reference>
<dbReference type="CDD" id="cd04301">
    <property type="entry name" value="NAT_SF"/>
    <property type="match status" value="1"/>
</dbReference>
<accession>A0A329VL17</accession>
<dbReference type="Gene3D" id="3.40.630.30">
    <property type="match status" value="1"/>
</dbReference>
<organism evidence="2 3">
    <name type="scientific">Photorhabdus laumondii subsp. clarkei</name>
    <dbReference type="NCBI Taxonomy" id="2029685"/>
    <lineage>
        <taxon>Bacteria</taxon>
        <taxon>Pseudomonadati</taxon>
        <taxon>Pseudomonadota</taxon>
        <taxon>Gammaproteobacteria</taxon>
        <taxon>Enterobacterales</taxon>
        <taxon>Morganellaceae</taxon>
        <taxon>Photorhabdus</taxon>
    </lineage>
</organism>
<sequence>MLIRVEIPVDAAGIDQLLRKSFDTPAEAELVQQLREDGLLTLGVVATDDEGQVIGYVAFSPVDINGEDHQWVGLAPLAVAEEYRRQGIGEKLVYEGLDSLNEFGYGVVVVLGDPHYYCRFGFTLASEHQLHCQWSTCESYFQVYELADSSLADHKGLVTYSSHFDRFN</sequence>